<feature type="compositionally biased region" description="Basic residues" evidence="2">
    <location>
        <begin position="33"/>
        <end position="43"/>
    </location>
</feature>
<dbReference type="Gene3D" id="3.30.70.1820">
    <property type="entry name" value="L1 transposable element, RRM domain"/>
    <property type="match status" value="1"/>
</dbReference>
<feature type="region of interest" description="Disordered" evidence="2">
    <location>
        <begin position="1"/>
        <end position="76"/>
    </location>
</feature>
<keyword evidence="1" id="KW-0175">Coiled coil</keyword>
<feature type="coiled-coil region" evidence="1">
    <location>
        <begin position="121"/>
        <end position="155"/>
    </location>
</feature>
<evidence type="ECO:0000313" key="4">
    <source>
        <dbReference type="Proteomes" id="UP000828390"/>
    </source>
</evidence>
<protein>
    <submittedName>
        <fullName evidence="3">Uncharacterized protein</fullName>
    </submittedName>
</protein>
<organism evidence="3 4">
    <name type="scientific">Dreissena polymorpha</name>
    <name type="common">Zebra mussel</name>
    <name type="synonym">Mytilus polymorpha</name>
    <dbReference type="NCBI Taxonomy" id="45954"/>
    <lineage>
        <taxon>Eukaryota</taxon>
        <taxon>Metazoa</taxon>
        <taxon>Spiralia</taxon>
        <taxon>Lophotrochozoa</taxon>
        <taxon>Mollusca</taxon>
        <taxon>Bivalvia</taxon>
        <taxon>Autobranchia</taxon>
        <taxon>Heteroconchia</taxon>
        <taxon>Euheterodonta</taxon>
        <taxon>Imparidentia</taxon>
        <taxon>Neoheterodontei</taxon>
        <taxon>Myida</taxon>
        <taxon>Dreissenoidea</taxon>
        <taxon>Dreissenidae</taxon>
        <taxon>Dreissena</taxon>
    </lineage>
</organism>
<comment type="caution">
    <text evidence="3">The sequence shown here is derived from an EMBL/GenBank/DDBJ whole genome shotgun (WGS) entry which is preliminary data.</text>
</comment>
<evidence type="ECO:0000313" key="3">
    <source>
        <dbReference type="EMBL" id="KAH3706871.1"/>
    </source>
</evidence>
<gene>
    <name evidence="3" type="ORF">DPMN_066262</name>
</gene>
<accession>A0A9D3YX05</accession>
<keyword evidence="4" id="KW-1185">Reference proteome</keyword>
<reference evidence="3" key="2">
    <citation type="submission" date="2020-11" db="EMBL/GenBank/DDBJ databases">
        <authorList>
            <person name="McCartney M.A."/>
            <person name="Auch B."/>
            <person name="Kono T."/>
            <person name="Mallez S."/>
            <person name="Becker A."/>
            <person name="Gohl D.M."/>
            <person name="Silverstein K.A.T."/>
            <person name="Koren S."/>
            <person name="Bechman K.B."/>
            <person name="Herman A."/>
            <person name="Abrahante J.E."/>
            <person name="Garbe J."/>
        </authorList>
    </citation>
    <scope>NUCLEOTIDE SEQUENCE</scope>
    <source>
        <strain evidence="3">Duluth1</strain>
        <tissue evidence="3">Whole animal</tissue>
    </source>
</reference>
<feature type="compositionally biased region" description="Polar residues" evidence="2">
    <location>
        <begin position="1"/>
        <end position="11"/>
    </location>
</feature>
<dbReference type="Proteomes" id="UP000828390">
    <property type="component" value="Unassembled WGS sequence"/>
</dbReference>
<dbReference type="AlphaFoldDB" id="A0A9D3YX05"/>
<feature type="compositionally biased region" description="Basic and acidic residues" evidence="2">
    <location>
        <begin position="59"/>
        <end position="76"/>
    </location>
</feature>
<evidence type="ECO:0000256" key="2">
    <source>
        <dbReference type="SAM" id="MobiDB-lite"/>
    </source>
</evidence>
<reference evidence="3" key="1">
    <citation type="journal article" date="2019" name="bioRxiv">
        <title>The Genome of the Zebra Mussel, Dreissena polymorpha: A Resource for Invasive Species Research.</title>
        <authorList>
            <person name="McCartney M.A."/>
            <person name="Auch B."/>
            <person name="Kono T."/>
            <person name="Mallez S."/>
            <person name="Zhang Y."/>
            <person name="Obille A."/>
            <person name="Becker A."/>
            <person name="Abrahante J.E."/>
            <person name="Garbe J."/>
            <person name="Badalamenti J.P."/>
            <person name="Herman A."/>
            <person name="Mangelson H."/>
            <person name="Liachko I."/>
            <person name="Sullivan S."/>
            <person name="Sone E.D."/>
            <person name="Koren S."/>
            <person name="Silverstein K.A.T."/>
            <person name="Beckman K.B."/>
            <person name="Gohl D.M."/>
        </authorList>
    </citation>
    <scope>NUCLEOTIDE SEQUENCE</scope>
    <source>
        <strain evidence="3">Duluth1</strain>
        <tissue evidence="3">Whole animal</tissue>
    </source>
</reference>
<name>A0A9D3YX05_DREPO</name>
<evidence type="ECO:0000256" key="1">
    <source>
        <dbReference type="SAM" id="Coils"/>
    </source>
</evidence>
<sequence>MNKRAYSSTASEGAVTDASLLDSSLFESPKVPKQGKKSYKKKKTDKETAGQKSMTDFITTKENETKQNKTESPSIEKRLDEISAKLPNVLTRSDTDIIKNIIKESLEGLKEQLLGSVVKQIEILESNMFDQAKELASLKQQLSAKDQEINILKQSDHSKNQTYEAGINDLEQYGRRNSIRISGLSFDKENQTSIQVAEHTAKMMSHHLNVRLEYKDIDIAHRLGKYIPNKNRAVIVKFVRRQTKIDVMKRAKQLKGTGIYIKKT</sequence>
<dbReference type="EMBL" id="JAIWYP010000014">
    <property type="protein sequence ID" value="KAH3706871.1"/>
    <property type="molecule type" value="Genomic_DNA"/>
</dbReference>
<proteinExistence type="predicted"/>